<accession>A0A7X1CR00</accession>
<sequence length="102" mass="11650">MAFLKKTPSITVAELADKFIEKPVIVDVRERFEYASGHIEGSQNVPLTKLKAFDFQERVYIICHSGARSKIATQYLYRRGYDVINVKGGLMKWNSVVPSRKV</sequence>
<dbReference type="Pfam" id="PF00581">
    <property type="entry name" value="Rhodanese"/>
    <property type="match status" value="1"/>
</dbReference>
<evidence type="ECO:0000259" key="1">
    <source>
        <dbReference type="PROSITE" id="PS50206"/>
    </source>
</evidence>
<dbReference type="InterPro" id="IPR036873">
    <property type="entry name" value="Rhodanese-like_dom_sf"/>
</dbReference>
<protein>
    <submittedName>
        <fullName evidence="2">Rhodanese-like domain-containing protein</fullName>
    </submittedName>
</protein>
<reference evidence="2 3" key="1">
    <citation type="submission" date="2020-03" db="EMBL/GenBank/DDBJ databases">
        <title>Soil Listeria distribution.</title>
        <authorList>
            <person name="Liao J."/>
            <person name="Wiedmann M."/>
        </authorList>
    </citation>
    <scope>NUCLEOTIDE SEQUENCE [LARGE SCALE GENOMIC DNA]</scope>
    <source>
        <strain evidence="2 3">FSL L7-0741</strain>
    </source>
</reference>
<dbReference type="EMBL" id="JAARWN010000019">
    <property type="protein sequence ID" value="MBC1937570.1"/>
    <property type="molecule type" value="Genomic_DNA"/>
</dbReference>
<name>A0A7X1CR00_9LIST</name>
<organism evidence="2 3">
    <name type="scientific">Listeria grandensis</name>
    <dbReference type="NCBI Taxonomy" id="1494963"/>
    <lineage>
        <taxon>Bacteria</taxon>
        <taxon>Bacillati</taxon>
        <taxon>Bacillota</taxon>
        <taxon>Bacilli</taxon>
        <taxon>Bacillales</taxon>
        <taxon>Listeriaceae</taxon>
        <taxon>Listeria</taxon>
    </lineage>
</organism>
<evidence type="ECO:0000313" key="2">
    <source>
        <dbReference type="EMBL" id="MBC1937570.1"/>
    </source>
</evidence>
<dbReference type="PROSITE" id="PS50206">
    <property type="entry name" value="RHODANESE_3"/>
    <property type="match status" value="1"/>
</dbReference>
<dbReference type="AlphaFoldDB" id="A0A7X1CR00"/>
<comment type="caution">
    <text evidence="2">The sequence shown here is derived from an EMBL/GenBank/DDBJ whole genome shotgun (WGS) entry which is preliminary data.</text>
</comment>
<proteinExistence type="predicted"/>
<dbReference type="Gene3D" id="3.40.250.10">
    <property type="entry name" value="Rhodanese-like domain"/>
    <property type="match status" value="1"/>
</dbReference>
<feature type="domain" description="Rhodanese" evidence="1">
    <location>
        <begin position="19"/>
        <end position="102"/>
    </location>
</feature>
<evidence type="ECO:0000313" key="3">
    <source>
        <dbReference type="Proteomes" id="UP000535908"/>
    </source>
</evidence>
<dbReference type="CDD" id="cd00158">
    <property type="entry name" value="RHOD"/>
    <property type="match status" value="1"/>
</dbReference>
<dbReference type="SMART" id="SM00450">
    <property type="entry name" value="RHOD"/>
    <property type="match status" value="1"/>
</dbReference>
<dbReference type="PANTHER" id="PTHR43031">
    <property type="entry name" value="FAD-DEPENDENT OXIDOREDUCTASE"/>
    <property type="match status" value="1"/>
</dbReference>
<dbReference type="SUPFAM" id="SSF52821">
    <property type="entry name" value="Rhodanese/Cell cycle control phosphatase"/>
    <property type="match status" value="1"/>
</dbReference>
<dbReference type="Proteomes" id="UP000535908">
    <property type="component" value="Unassembled WGS sequence"/>
</dbReference>
<dbReference type="InterPro" id="IPR050229">
    <property type="entry name" value="GlpE_sulfurtransferase"/>
</dbReference>
<dbReference type="InterPro" id="IPR001763">
    <property type="entry name" value="Rhodanese-like_dom"/>
</dbReference>
<gene>
    <name evidence="2" type="ORF">HCA69_14425</name>
</gene>
<dbReference type="RefSeq" id="WP_185411735.1">
    <property type="nucleotide sequence ID" value="NZ_JAARRE010000020.1"/>
</dbReference>
<dbReference type="PANTHER" id="PTHR43031:SF17">
    <property type="entry name" value="SULFURTRANSFERASE YTWF-RELATED"/>
    <property type="match status" value="1"/>
</dbReference>